<dbReference type="EMBL" id="VWYX01001579">
    <property type="protein sequence ID" value="NXE00538.1"/>
    <property type="molecule type" value="Genomic_DNA"/>
</dbReference>
<dbReference type="FunFam" id="3.15.10.10:FF:000002">
    <property type="entry name" value="Cholesteryl ester transfer protein"/>
    <property type="match status" value="1"/>
</dbReference>
<evidence type="ECO:0000256" key="16">
    <source>
        <dbReference type="ARBA" id="ARBA00023221"/>
    </source>
</evidence>
<comment type="catalytic activity">
    <reaction evidence="1">
        <text>cholesteryl (9Z-octadecenoate)(in) = cholesteryl (9Z-octadecenoate)(out)</text>
        <dbReference type="Rhea" id="RHEA:43348"/>
        <dbReference type="ChEBI" id="CHEBI:46898"/>
    </reaction>
</comment>
<proteinExistence type="inferred from homology"/>
<evidence type="ECO:0000256" key="13">
    <source>
        <dbReference type="ARBA" id="ARBA00023157"/>
    </source>
</evidence>
<feature type="signal peptide" evidence="19">
    <location>
        <begin position="1"/>
        <end position="24"/>
    </location>
</feature>
<sequence length="510" mass="56720">MCWAGRMMLGTFSILLVLVPAAAAAAAAACDFGPFPYRATGIVCRMTKPAALLLNKETAQVIQAAFRNAKFPNITGERSMRLLGRVAYGLTNIQVNDLSIERSEVELKEDNAIHIAIKNVTALFKGTLTYGYAGAWFLQLFHSVDFEIESSIDLQLSIRLTCQKDQVVPDASDCYLTFHKLTLHLQGDKQPGWLKQLFTDFISFTLKLVLKREVCKEINAVSQTLTNFILDLAADFVRDKDIIVDISLASDPVIRASYIESHHKGLVLYRNSSSVLSDSVFSPSLLTESRMLYFWFSEHSLSSLASAAFSDGRLVLNLTGETLQDLFEMEDTEVQRKAVQMVFQGTSYNDSVAKVWSLSQPQISLQPEGTVVRALVAVEVSILPAGEEPQVALYMEKEITVTIQATYVEKKLILQPVDSRVEIKVFKCTADPSRKDPSIQSFLQDMILVAGIPEVTSSIASALTSLMNSKRLDLFDIIDPEIITRKGYVIVQLDFGFPSHLLLNFFEKSL</sequence>
<dbReference type="GO" id="GO:0042632">
    <property type="term" value="P:cholesterol homeostasis"/>
    <property type="evidence" value="ECO:0007669"/>
    <property type="project" value="TreeGrafter"/>
</dbReference>
<evidence type="ECO:0000256" key="17">
    <source>
        <dbReference type="ARBA" id="ARBA00045611"/>
    </source>
</evidence>
<evidence type="ECO:0000256" key="8">
    <source>
        <dbReference type="ARBA" id="ARBA00022525"/>
    </source>
</evidence>
<dbReference type="Pfam" id="PF02886">
    <property type="entry name" value="LBP_BPI_CETP_C"/>
    <property type="match status" value="1"/>
</dbReference>
<evidence type="ECO:0000256" key="14">
    <source>
        <dbReference type="ARBA" id="ARBA00023166"/>
    </source>
</evidence>
<evidence type="ECO:0000256" key="7">
    <source>
        <dbReference type="ARBA" id="ARBA00022448"/>
    </source>
</evidence>
<comment type="similarity">
    <text evidence="5">Belongs to the BPI/LBP/Plunc superfamily. BPI/LBP family.</text>
</comment>
<feature type="non-terminal residue" evidence="22">
    <location>
        <position position="1"/>
    </location>
</feature>
<keyword evidence="13 18" id="KW-1015">Disulfide bond</keyword>
<keyword evidence="11" id="KW-0445">Lipid transport</keyword>
<keyword evidence="23" id="KW-1185">Reference proteome</keyword>
<dbReference type="GO" id="GO:0008203">
    <property type="term" value="P:cholesterol metabolic process"/>
    <property type="evidence" value="ECO:0007669"/>
    <property type="project" value="UniProtKB-KW"/>
</dbReference>
<keyword evidence="7" id="KW-0813">Transport</keyword>
<dbReference type="PROSITE" id="PS51257">
    <property type="entry name" value="PROKAR_LIPOPROTEIN"/>
    <property type="match status" value="1"/>
</dbReference>
<evidence type="ECO:0000256" key="6">
    <source>
        <dbReference type="ARBA" id="ARBA00022354"/>
    </source>
</evidence>
<dbReference type="PANTHER" id="PTHR47616:SF1">
    <property type="entry name" value="CHOLESTERYL ESTER TRANSFER PROTEIN"/>
    <property type="match status" value="1"/>
</dbReference>
<keyword evidence="15" id="KW-0325">Glycoprotein</keyword>
<evidence type="ECO:0000256" key="10">
    <source>
        <dbReference type="ARBA" id="ARBA00022729"/>
    </source>
</evidence>
<evidence type="ECO:0000256" key="1">
    <source>
        <dbReference type="ARBA" id="ARBA00000222"/>
    </source>
</evidence>
<dbReference type="InterPro" id="IPR001124">
    <property type="entry name" value="Lipid-bd_serum_glycop_C"/>
</dbReference>
<dbReference type="GO" id="GO:0034372">
    <property type="term" value="P:very-low-density lipoprotein particle remodeling"/>
    <property type="evidence" value="ECO:0007669"/>
    <property type="project" value="TreeGrafter"/>
</dbReference>
<dbReference type="GO" id="GO:0017129">
    <property type="term" value="F:triglyceride binding"/>
    <property type="evidence" value="ECO:0007669"/>
    <property type="project" value="TreeGrafter"/>
</dbReference>
<name>A0A7K8J6T0_9PASS</name>
<dbReference type="GO" id="GO:0015485">
    <property type="term" value="F:cholesterol binding"/>
    <property type="evidence" value="ECO:0007669"/>
    <property type="project" value="TreeGrafter"/>
</dbReference>
<feature type="chain" id="PRO_5029781062" description="Cholesteryl ester transfer protein" evidence="19">
    <location>
        <begin position="25"/>
        <end position="510"/>
    </location>
</feature>
<dbReference type="InterPro" id="IPR017130">
    <property type="entry name" value="Cholesteryl_ester_transfer"/>
</dbReference>
<comment type="caution">
    <text evidence="22">The sequence shown here is derived from an EMBL/GenBank/DDBJ whole genome shotgun (WGS) entry which is preliminary data.</text>
</comment>
<dbReference type="SMART" id="SM00328">
    <property type="entry name" value="BPI1"/>
    <property type="match status" value="1"/>
</dbReference>
<evidence type="ECO:0000256" key="19">
    <source>
        <dbReference type="SAM" id="SignalP"/>
    </source>
</evidence>
<dbReference type="GO" id="GO:0046470">
    <property type="term" value="P:phosphatidylcholine metabolic process"/>
    <property type="evidence" value="ECO:0007669"/>
    <property type="project" value="TreeGrafter"/>
</dbReference>
<dbReference type="Pfam" id="PF01273">
    <property type="entry name" value="LBP_BPI_CETP"/>
    <property type="match status" value="1"/>
</dbReference>
<dbReference type="GO" id="GO:0043691">
    <property type="term" value="P:reverse cholesterol transport"/>
    <property type="evidence" value="ECO:0007669"/>
    <property type="project" value="InterPro"/>
</dbReference>
<dbReference type="InterPro" id="IPR017942">
    <property type="entry name" value="Lipid-bd_serum_glycop_N"/>
</dbReference>
<evidence type="ECO:0000259" key="21">
    <source>
        <dbReference type="SMART" id="SM00329"/>
    </source>
</evidence>
<dbReference type="SUPFAM" id="SSF55394">
    <property type="entry name" value="Bactericidal permeability-increasing protein, BPI"/>
    <property type="match status" value="2"/>
</dbReference>
<dbReference type="GO" id="GO:0034197">
    <property type="term" value="P:triglyceride transport"/>
    <property type="evidence" value="ECO:0007669"/>
    <property type="project" value="TreeGrafter"/>
</dbReference>
<dbReference type="GO" id="GO:0070328">
    <property type="term" value="P:triglyceride homeostasis"/>
    <property type="evidence" value="ECO:0007669"/>
    <property type="project" value="TreeGrafter"/>
</dbReference>
<evidence type="ECO:0000256" key="3">
    <source>
        <dbReference type="ARBA" id="ARBA00001417"/>
    </source>
</evidence>
<dbReference type="GO" id="GO:0005548">
    <property type="term" value="F:phospholipid transporter activity"/>
    <property type="evidence" value="ECO:0007669"/>
    <property type="project" value="TreeGrafter"/>
</dbReference>
<dbReference type="Proteomes" id="UP000541605">
    <property type="component" value="Unassembled WGS sequence"/>
</dbReference>
<keyword evidence="12" id="KW-0443">Lipid metabolism</keyword>
<comment type="function">
    <text evidence="17">Involved in the transfer of neutral lipids, including cholesteryl ester and triglyceride, among lipoprotein particles. Allows the net movement of cholesteryl ester from high density lipoproteins/HDL to triglyceride-rich very low density lipoproteins/VLDL, and the equimolar transport of triglyceride from VLDL to HDL. Regulates the reverse cholesterol transport, by which excess cholesterol is removed from peripheral tissues and returned to the liver for elimination.</text>
</comment>
<dbReference type="GO" id="GO:0120020">
    <property type="term" value="F:cholesterol transfer activity"/>
    <property type="evidence" value="ECO:0007669"/>
    <property type="project" value="InterPro"/>
</dbReference>
<gene>
    <name evidence="22" type="primary">Cetp</name>
    <name evidence="22" type="ORF">CHAPAP_R09985</name>
</gene>
<evidence type="ECO:0000256" key="2">
    <source>
        <dbReference type="ARBA" id="ARBA00001140"/>
    </source>
</evidence>
<evidence type="ECO:0000256" key="18">
    <source>
        <dbReference type="PIRSR" id="PIRSR037185-50"/>
    </source>
</evidence>
<dbReference type="PIRSF" id="PIRSF037185">
    <property type="entry name" value="Cholesteryl_ester_transf"/>
    <property type="match status" value="1"/>
</dbReference>
<keyword evidence="8" id="KW-0964">Secreted</keyword>
<feature type="domain" description="Lipid-binding serum glycoprotein C-terminal" evidence="21">
    <location>
        <begin position="286"/>
        <end position="493"/>
    </location>
</feature>
<feature type="domain" description="Lipid-binding serum glycoprotein N-terminal" evidence="20">
    <location>
        <begin position="45"/>
        <end position="272"/>
    </location>
</feature>
<evidence type="ECO:0000256" key="5">
    <source>
        <dbReference type="ARBA" id="ARBA00007292"/>
    </source>
</evidence>
<dbReference type="GO" id="GO:0034374">
    <property type="term" value="P:low-density lipoprotein particle remodeling"/>
    <property type="evidence" value="ECO:0007669"/>
    <property type="project" value="TreeGrafter"/>
</dbReference>
<feature type="non-terminal residue" evidence="22">
    <location>
        <position position="510"/>
    </location>
</feature>
<dbReference type="PANTHER" id="PTHR47616">
    <property type="entry name" value="CHOLESTERYL ESTER TRANSFER PROTEIN"/>
    <property type="match status" value="1"/>
</dbReference>
<keyword evidence="10 19" id="KW-0732">Signal</keyword>
<dbReference type="Gene3D" id="3.15.20.10">
    <property type="entry name" value="Bactericidal permeability-increasing protein, domain 2"/>
    <property type="match status" value="1"/>
</dbReference>
<dbReference type="GO" id="GO:0034364">
    <property type="term" value="C:high-density lipoprotein particle"/>
    <property type="evidence" value="ECO:0007669"/>
    <property type="project" value="InterPro"/>
</dbReference>
<dbReference type="AlphaFoldDB" id="A0A7K8J6T0"/>
<dbReference type="CDD" id="cd00025">
    <property type="entry name" value="BPI1"/>
    <property type="match status" value="1"/>
</dbReference>
<evidence type="ECO:0000256" key="9">
    <source>
        <dbReference type="ARBA" id="ARBA00022548"/>
    </source>
</evidence>
<comment type="catalytic activity">
    <reaction evidence="2">
        <text>cholesteryl (9Z,12Z)-octadecadienoate(in) = cholesteryl (9Z,12Z)-octadecadienoate(out)</text>
        <dbReference type="Rhea" id="RHEA:43356"/>
        <dbReference type="ChEBI" id="CHEBI:41509"/>
    </reaction>
</comment>
<dbReference type="GO" id="GO:0006641">
    <property type="term" value="P:triglyceride metabolic process"/>
    <property type="evidence" value="ECO:0007669"/>
    <property type="project" value="TreeGrafter"/>
</dbReference>
<dbReference type="Gene3D" id="3.15.10.10">
    <property type="entry name" value="Bactericidal permeability-increasing protein, domain 1"/>
    <property type="match status" value="1"/>
</dbReference>
<dbReference type="SMART" id="SM00329">
    <property type="entry name" value="BPI2"/>
    <property type="match status" value="1"/>
</dbReference>
<keyword evidence="14" id="KW-1207">Sterol metabolism</keyword>
<comment type="catalytic activity">
    <reaction evidence="3">
        <text>1,2,3-tri-(9Z-octadecenoyl)-glycerol(in) = 1,2,3-tri-(9Z-octadecenoyl)-glycerol(out)</text>
        <dbReference type="Rhea" id="RHEA:43352"/>
        <dbReference type="ChEBI" id="CHEBI:53753"/>
    </reaction>
</comment>
<evidence type="ECO:0000256" key="15">
    <source>
        <dbReference type="ARBA" id="ARBA00023180"/>
    </source>
</evidence>
<dbReference type="GO" id="GO:0055091">
    <property type="term" value="P:phospholipid homeostasis"/>
    <property type="evidence" value="ECO:0007669"/>
    <property type="project" value="TreeGrafter"/>
</dbReference>
<keyword evidence="16" id="KW-0753">Steroid metabolism</keyword>
<evidence type="ECO:0000313" key="22">
    <source>
        <dbReference type="EMBL" id="NXE00538.1"/>
    </source>
</evidence>
<evidence type="ECO:0000259" key="20">
    <source>
        <dbReference type="SMART" id="SM00328"/>
    </source>
</evidence>
<accession>A0A7K8J6T0</accession>
<dbReference type="GO" id="GO:0031210">
    <property type="term" value="F:phosphatidylcholine binding"/>
    <property type="evidence" value="ECO:0007669"/>
    <property type="project" value="TreeGrafter"/>
</dbReference>
<evidence type="ECO:0000256" key="12">
    <source>
        <dbReference type="ARBA" id="ARBA00023098"/>
    </source>
</evidence>
<dbReference type="InterPro" id="IPR017943">
    <property type="entry name" value="Bactericidal_perm-incr_a/b_dom"/>
</dbReference>
<evidence type="ECO:0000256" key="11">
    <source>
        <dbReference type="ARBA" id="ARBA00023055"/>
    </source>
</evidence>
<feature type="disulfide bond" evidence="18">
    <location>
        <begin position="174"/>
        <end position="215"/>
    </location>
</feature>
<dbReference type="GO" id="GO:0034375">
    <property type="term" value="P:high-density lipoprotein particle remodeling"/>
    <property type="evidence" value="ECO:0007669"/>
    <property type="project" value="TreeGrafter"/>
</dbReference>
<protein>
    <recommendedName>
        <fullName evidence="6">Cholesteryl ester transfer protein</fullName>
    </recommendedName>
</protein>
<comment type="subcellular location">
    <subcellularLocation>
        <location evidence="4">Secreted</location>
    </subcellularLocation>
</comment>
<reference evidence="22 23" key="1">
    <citation type="submission" date="2019-09" db="EMBL/GenBank/DDBJ databases">
        <title>Bird 10,000 Genomes (B10K) Project - Family phase.</title>
        <authorList>
            <person name="Zhang G."/>
        </authorList>
    </citation>
    <scope>NUCLEOTIDE SEQUENCE [LARGE SCALE GENOMIC DNA]</scope>
    <source>
        <strain evidence="22">B10K-CU-031-19</strain>
        <tissue evidence="22">Muscle</tissue>
    </source>
</reference>
<organism evidence="22 23">
    <name type="scientific">Chaetorhynchus papuensis</name>
    <name type="common">pygmy drongo</name>
    <dbReference type="NCBI Taxonomy" id="254446"/>
    <lineage>
        <taxon>Eukaryota</taxon>
        <taxon>Metazoa</taxon>
        <taxon>Chordata</taxon>
        <taxon>Craniata</taxon>
        <taxon>Vertebrata</taxon>
        <taxon>Euteleostomi</taxon>
        <taxon>Archelosauria</taxon>
        <taxon>Archosauria</taxon>
        <taxon>Dinosauria</taxon>
        <taxon>Saurischia</taxon>
        <taxon>Theropoda</taxon>
        <taxon>Coelurosauria</taxon>
        <taxon>Aves</taxon>
        <taxon>Neognathae</taxon>
        <taxon>Neoaves</taxon>
        <taxon>Telluraves</taxon>
        <taxon>Australaves</taxon>
        <taxon>Passeriformes</taxon>
        <taxon>Rhipiduridae</taxon>
        <taxon>Chaetorhynchus</taxon>
    </lineage>
</organism>
<evidence type="ECO:0000313" key="23">
    <source>
        <dbReference type="Proteomes" id="UP000541605"/>
    </source>
</evidence>
<dbReference type="FunFam" id="3.15.20.10:FF:000002">
    <property type="entry name" value="Cholesteryl ester transfer protein"/>
    <property type="match status" value="1"/>
</dbReference>
<keyword evidence="9" id="KW-0153">Cholesterol metabolism</keyword>
<evidence type="ECO:0000256" key="4">
    <source>
        <dbReference type="ARBA" id="ARBA00004613"/>
    </source>
</evidence>